<evidence type="ECO:0000313" key="8">
    <source>
        <dbReference type="EMBL" id="MPL93169.1"/>
    </source>
</evidence>
<sequence length="274" mass="31458">MKSLLKTEKYYRNGKKEYDVGENGILFFNFALHLKIRTMGRAFEYRKARKFKRWGNMSRMFTRYGSEITMAVKEGGANPEYNTKLRAIIQNAKSDNMPKENIERAIKKATDKDTADYKEVSFEGYAAHGIAVYVHCATDNNTRSVANIRSYFNKYNGSLGTNGSVSFMFDKKCVFIFKDTGQDVEELELELIDFGAEEVFKNEDGIQVYGDFSSFGTLQKAIEEKGFEITKADYDYLPNVELKQLTPEEQADVDKLIEKIEDDDDVVRVYTTMA</sequence>
<keyword evidence="2" id="KW-0963">Cytoplasm</keyword>
<dbReference type="Pfam" id="PF01709">
    <property type="entry name" value="Transcrip_reg"/>
    <property type="match status" value="1"/>
</dbReference>
<dbReference type="InterPro" id="IPR029072">
    <property type="entry name" value="YebC-like"/>
</dbReference>
<dbReference type="InterPro" id="IPR002876">
    <property type="entry name" value="Transcrip_reg_TACO1-like"/>
</dbReference>
<name>A0A644VP50_9ZZZZ</name>
<proteinExistence type="inferred from homology"/>
<evidence type="ECO:0000256" key="1">
    <source>
        <dbReference type="ARBA" id="ARBA00008724"/>
    </source>
</evidence>
<dbReference type="PANTHER" id="PTHR12532">
    <property type="entry name" value="TRANSLATIONAL ACTIVATOR OF CYTOCHROME C OXIDASE 1"/>
    <property type="match status" value="1"/>
</dbReference>
<dbReference type="Gene3D" id="3.30.70.980">
    <property type="match status" value="2"/>
</dbReference>
<comment type="similarity">
    <text evidence="1">Belongs to the TACO1 family.</text>
</comment>
<evidence type="ECO:0000256" key="3">
    <source>
        <dbReference type="ARBA" id="ARBA00023015"/>
    </source>
</evidence>
<gene>
    <name evidence="8" type="ORF">SDC9_39295</name>
</gene>
<dbReference type="InterPro" id="IPR017856">
    <property type="entry name" value="Integrase-like_N"/>
</dbReference>
<accession>A0A644VP50</accession>
<dbReference type="GO" id="GO:0005829">
    <property type="term" value="C:cytosol"/>
    <property type="evidence" value="ECO:0007669"/>
    <property type="project" value="TreeGrafter"/>
</dbReference>
<feature type="domain" description="TACO1/YebC-like second and third" evidence="6">
    <location>
        <begin position="117"/>
        <end position="272"/>
    </location>
</feature>
<dbReference type="InterPro" id="IPR026564">
    <property type="entry name" value="Transcrip_reg_TACO1-like_dom3"/>
</dbReference>
<evidence type="ECO:0000256" key="5">
    <source>
        <dbReference type="ARBA" id="ARBA00023163"/>
    </source>
</evidence>
<evidence type="ECO:0000259" key="7">
    <source>
        <dbReference type="Pfam" id="PF20772"/>
    </source>
</evidence>
<evidence type="ECO:0000259" key="6">
    <source>
        <dbReference type="Pfam" id="PF01709"/>
    </source>
</evidence>
<dbReference type="Pfam" id="PF20772">
    <property type="entry name" value="TACO1_YebC_N"/>
    <property type="match status" value="1"/>
</dbReference>
<reference evidence="8" key="1">
    <citation type="submission" date="2019-08" db="EMBL/GenBank/DDBJ databases">
        <authorList>
            <person name="Kucharzyk K."/>
            <person name="Murdoch R.W."/>
            <person name="Higgins S."/>
            <person name="Loffler F."/>
        </authorList>
    </citation>
    <scope>NUCLEOTIDE SEQUENCE</scope>
</reference>
<dbReference type="FunFam" id="1.10.10.200:FF:000004">
    <property type="entry name" value="Probable transcriptional regulatory protein BSBG_02618"/>
    <property type="match status" value="1"/>
</dbReference>
<comment type="caution">
    <text evidence="8">The sequence shown here is derived from an EMBL/GenBank/DDBJ whole genome shotgun (WGS) entry which is preliminary data.</text>
</comment>
<keyword evidence="3" id="KW-0805">Transcription regulation</keyword>
<feature type="domain" description="TACO1/YebC-like N-terminal" evidence="7">
    <location>
        <begin position="42"/>
        <end position="111"/>
    </location>
</feature>
<dbReference type="Gene3D" id="1.10.10.200">
    <property type="match status" value="1"/>
</dbReference>
<dbReference type="PANTHER" id="PTHR12532:SF6">
    <property type="entry name" value="TRANSCRIPTIONAL REGULATORY PROTEIN YEBC-RELATED"/>
    <property type="match status" value="1"/>
</dbReference>
<dbReference type="HAMAP" id="MF_00693">
    <property type="entry name" value="Transcrip_reg_TACO1"/>
    <property type="match status" value="1"/>
</dbReference>
<evidence type="ECO:0000256" key="4">
    <source>
        <dbReference type="ARBA" id="ARBA00023125"/>
    </source>
</evidence>
<dbReference type="SUPFAM" id="SSF75625">
    <property type="entry name" value="YebC-like"/>
    <property type="match status" value="1"/>
</dbReference>
<protein>
    <submittedName>
        <fullName evidence="8">Putative transcriptional regulatory protein</fullName>
    </submittedName>
</protein>
<evidence type="ECO:0000256" key="2">
    <source>
        <dbReference type="ARBA" id="ARBA00022490"/>
    </source>
</evidence>
<dbReference type="InterPro" id="IPR048300">
    <property type="entry name" value="TACO1_YebC-like_2nd/3rd_dom"/>
</dbReference>
<dbReference type="NCBIfam" id="NF009044">
    <property type="entry name" value="PRK12378.1"/>
    <property type="match status" value="1"/>
</dbReference>
<organism evidence="8">
    <name type="scientific">bioreactor metagenome</name>
    <dbReference type="NCBI Taxonomy" id="1076179"/>
    <lineage>
        <taxon>unclassified sequences</taxon>
        <taxon>metagenomes</taxon>
        <taxon>ecological metagenomes</taxon>
    </lineage>
</organism>
<dbReference type="AlphaFoldDB" id="A0A644VP50"/>
<keyword evidence="5" id="KW-0804">Transcription</keyword>
<dbReference type="GO" id="GO:0003677">
    <property type="term" value="F:DNA binding"/>
    <property type="evidence" value="ECO:0007669"/>
    <property type="project" value="UniProtKB-KW"/>
</dbReference>
<dbReference type="InterPro" id="IPR049083">
    <property type="entry name" value="TACO1_YebC_N"/>
</dbReference>
<dbReference type="EMBL" id="VSSQ01000383">
    <property type="protein sequence ID" value="MPL93169.1"/>
    <property type="molecule type" value="Genomic_DNA"/>
</dbReference>
<dbReference type="NCBIfam" id="TIGR01033">
    <property type="entry name" value="YebC/PmpR family DNA-binding transcriptional regulator"/>
    <property type="match status" value="1"/>
</dbReference>
<keyword evidence="4" id="KW-0238">DNA-binding</keyword>